<dbReference type="VEuPathDB" id="FungiDB:BO70DRAFT_362863"/>
<dbReference type="EMBL" id="MSFL01000015">
    <property type="protein sequence ID" value="PWY79727.1"/>
    <property type="molecule type" value="Genomic_DNA"/>
</dbReference>
<evidence type="ECO:0000256" key="4">
    <source>
        <dbReference type="ARBA" id="ARBA00021800"/>
    </source>
</evidence>
<accession>A0A317W398</accession>
<evidence type="ECO:0000256" key="8">
    <source>
        <dbReference type="ARBA" id="ARBA00032634"/>
    </source>
</evidence>
<dbReference type="GO" id="GO:0034462">
    <property type="term" value="P:small-subunit processome assembly"/>
    <property type="evidence" value="ECO:0007669"/>
    <property type="project" value="TreeGrafter"/>
</dbReference>
<dbReference type="GO" id="GO:0000447">
    <property type="term" value="P:endonucleolytic cleavage in ITS1 to separate SSU-rRNA from 5.8S rRNA and LSU-rRNA from tricistronic rRNA transcript (SSU-rRNA, 5.8S rRNA, LSU-rRNA)"/>
    <property type="evidence" value="ECO:0007669"/>
    <property type="project" value="TreeGrafter"/>
</dbReference>
<comment type="caution">
    <text evidence="10">The sequence shown here is derived from an EMBL/GenBank/DDBJ whole genome shotgun (WGS) entry which is preliminary data.</text>
</comment>
<feature type="region of interest" description="Disordered" evidence="9">
    <location>
        <begin position="1"/>
        <end position="134"/>
    </location>
</feature>
<evidence type="ECO:0000256" key="1">
    <source>
        <dbReference type="ARBA" id="ARBA00004604"/>
    </source>
</evidence>
<keyword evidence="5" id="KW-0694">RNA-binding</keyword>
<dbReference type="Proteomes" id="UP000247233">
    <property type="component" value="Unassembled WGS sequence"/>
</dbReference>
<feature type="compositionally biased region" description="Acidic residues" evidence="9">
    <location>
        <begin position="94"/>
        <end position="105"/>
    </location>
</feature>
<keyword evidence="6" id="KW-0539">Nucleus</keyword>
<comment type="subcellular location">
    <subcellularLocation>
        <location evidence="1">Nucleus</location>
        <location evidence="1">Nucleolus</location>
    </subcellularLocation>
</comment>
<dbReference type="PANTHER" id="PTHR12311:SF7">
    <property type="entry name" value="ACTIVATOR OF BASAL TRANSCRIPTION 1"/>
    <property type="match status" value="1"/>
</dbReference>
<feature type="compositionally biased region" description="Basic residues" evidence="9">
    <location>
        <begin position="78"/>
        <end position="87"/>
    </location>
</feature>
<gene>
    <name evidence="10" type="ORF">BO70DRAFT_362863</name>
</gene>
<protein>
    <recommendedName>
        <fullName evidence="3">Pre-rRNA-processing protein ESF2</fullName>
    </recommendedName>
    <alternativeName>
        <fullName evidence="8">18S rRNA factor 2</fullName>
    </alternativeName>
    <alternativeName>
        <fullName evidence="4">Pre-rRNA-processing protein esf2</fullName>
    </alternativeName>
</protein>
<dbReference type="InterPro" id="IPR039119">
    <property type="entry name" value="ABT1/Esf2"/>
</dbReference>
<name>A0A317W398_9EURO</name>
<feature type="compositionally biased region" description="Basic residues" evidence="9">
    <location>
        <begin position="38"/>
        <end position="47"/>
    </location>
</feature>
<feature type="compositionally biased region" description="Basic residues" evidence="9">
    <location>
        <begin position="121"/>
        <end position="134"/>
    </location>
</feature>
<comment type="function">
    <text evidence="7">Involved in the small subunit (SSU) processome assembly and function, and in the 18S rRNA synthesis. Required for the early cleavages at sites A0, A1 and A2.</text>
</comment>
<evidence type="ECO:0000256" key="3">
    <source>
        <dbReference type="ARBA" id="ARBA00013906"/>
    </source>
</evidence>
<comment type="similarity">
    <text evidence="2">Belongs to the ESF2/ABP1 family.</text>
</comment>
<proteinExistence type="inferred from homology"/>
<dbReference type="GO" id="GO:0003723">
    <property type="term" value="F:RNA binding"/>
    <property type="evidence" value="ECO:0007669"/>
    <property type="project" value="UniProtKB-KW"/>
</dbReference>
<dbReference type="GeneID" id="37065659"/>
<dbReference type="SUPFAM" id="SSF54928">
    <property type="entry name" value="RNA-binding domain, RBD"/>
    <property type="match status" value="1"/>
</dbReference>
<organism evidence="10 11">
    <name type="scientific">Aspergillus heteromorphus CBS 117.55</name>
    <dbReference type="NCBI Taxonomy" id="1448321"/>
    <lineage>
        <taxon>Eukaryota</taxon>
        <taxon>Fungi</taxon>
        <taxon>Dikarya</taxon>
        <taxon>Ascomycota</taxon>
        <taxon>Pezizomycotina</taxon>
        <taxon>Eurotiomycetes</taxon>
        <taxon>Eurotiomycetidae</taxon>
        <taxon>Eurotiales</taxon>
        <taxon>Aspergillaceae</taxon>
        <taxon>Aspergillus</taxon>
        <taxon>Aspergillus subgen. Circumdati</taxon>
    </lineage>
</organism>
<evidence type="ECO:0000256" key="6">
    <source>
        <dbReference type="ARBA" id="ARBA00023242"/>
    </source>
</evidence>
<sequence>MSKRHVLDLDLAASDDETNTNTNDAGYDSEAAEEQRSKNRAVKRRRTSTTQDLHGLDDCSDDNDSDANDESEEETTKGKSRAKKLKRAASASDNGDEDEDEDEVSNSDKEEPTTLTAKTALKAKTKKVPNKKKKKTGVVYLSSLPPYLKPMSLKSLIEQRSFSPVLRVFLAPMVKSTSAPRRASNKRKMYSEGWVEFASKKTAKICAETLNASIVGGRKGGWYHDDVWNMKYLRGFSWDDLMETVRNERSQREARQRIEDSRARKEDKVFLEGYERGKVIEGIQEKRRQKKNAAAAAAGGVDVDVDAPVVAPAPEKVRMVFKQSEVKHGRDRLKGDGKLADDTQRVLGKIF</sequence>
<dbReference type="GO" id="GO:0005730">
    <property type="term" value="C:nucleolus"/>
    <property type="evidence" value="ECO:0007669"/>
    <property type="project" value="UniProtKB-SubCell"/>
</dbReference>
<dbReference type="OrthoDB" id="287393at2759"/>
<evidence type="ECO:0000313" key="11">
    <source>
        <dbReference type="Proteomes" id="UP000247233"/>
    </source>
</evidence>
<reference evidence="10 11" key="1">
    <citation type="submission" date="2016-12" db="EMBL/GenBank/DDBJ databases">
        <title>The genomes of Aspergillus section Nigri reveals drivers in fungal speciation.</title>
        <authorList>
            <consortium name="DOE Joint Genome Institute"/>
            <person name="Vesth T.C."/>
            <person name="Nybo J."/>
            <person name="Theobald S."/>
            <person name="Brandl J."/>
            <person name="Frisvad J.C."/>
            <person name="Nielsen K.F."/>
            <person name="Lyhne E.K."/>
            <person name="Kogle M.E."/>
            <person name="Kuo A."/>
            <person name="Riley R."/>
            <person name="Clum A."/>
            <person name="Nolan M."/>
            <person name="Lipzen A."/>
            <person name="Salamov A."/>
            <person name="Henrissat B."/>
            <person name="Wiebenga A."/>
            <person name="De Vries R.P."/>
            <person name="Grigoriev I.V."/>
            <person name="Mortensen U.H."/>
            <person name="Andersen M.R."/>
            <person name="Baker S.E."/>
        </authorList>
    </citation>
    <scope>NUCLEOTIDE SEQUENCE [LARGE SCALE GENOMIC DNA]</scope>
    <source>
        <strain evidence="10 11">CBS 117.55</strain>
    </source>
</reference>
<feature type="compositionally biased region" description="Acidic residues" evidence="9">
    <location>
        <begin position="58"/>
        <end position="73"/>
    </location>
</feature>
<dbReference type="CDD" id="cd12263">
    <property type="entry name" value="RRM_ABT1_like"/>
    <property type="match status" value="1"/>
</dbReference>
<dbReference type="GO" id="GO:0000472">
    <property type="term" value="P:endonucleolytic cleavage to generate mature 5'-end of SSU-rRNA from (SSU-rRNA, 5.8S rRNA, LSU-rRNA)"/>
    <property type="evidence" value="ECO:0007669"/>
    <property type="project" value="TreeGrafter"/>
</dbReference>
<dbReference type="PANTHER" id="PTHR12311">
    <property type="entry name" value="ACTIVATOR OF BASAL TRANSCRIPTION 1"/>
    <property type="match status" value="1"/>
</dbReference>
<keyword evidence="11" id="KW-1185">Reference proteome</keyword>
<evidence type="ECO:0000256" key="9">
    <source>
        <dbReference type="SAM" id="MobiDB-lite"/>
    </source>
</evidence>
<dbReference type="InterPro" id="IPR035979">
    <property type="entry name" value="RBD_domain_sf"/>
</dbReference>
<dbReference type="InterPro" id="IPR034353">
    <property type="entry name" value="ABT1/ESF2_RRM"/>
</dbReference>
<dbReference type="GO" id="GO:0000480">
    <property type="term" value="P:endonucleolytic cleavage in 5'-ETS of tricistronic rRNA transcript (SSU-rRNA, 5.8S rRNA, LSU-rRNA)"/>
    <property type="evidence" value="ECO:0007669"/>
    <property type="project" value="TreeGrafter"/>
</dbReference>
<dbReference type="STRING" id="1448321.A0A317W398"/>
<dbReference type="RefSeq" id="XP_025398750.1">
    <property type="nucleotide sequence ID" value="XM_025543422.1"/>
</dbReference>
<evidence type="ECO:0000256" key="5">
    <source>
        <dbReference type="ARBA" id="ARBA00022884"/>
    </source>
</evidence>
<dbReference type="AlphaFoldDB" id="A0A317W398"/>
<evidence type="ECO:0000256" key="2">
    <source>
        <dbReference type="ARBA" id="ARBA00005819"/>
    </source>
</evidence>
<evidence type="ECO:0000313" key="10">
    <source>
        <dbReference type="EMBL" id="PWY79727.1"/>
    </source>
</evidence>
<evidence type="ECO:0000256" key="7">
    <source>
        <dbReference type="ARBA" id="ARBA00025024"/>
    </source>
</evidence>
<dbReference type="InterPro" id="IPR012677">
    <property type="entry name" value="Nucleotide-bd_a/b_plait_sf"/>
</dbReference>
<dbReference type="Gene3D" id="3.30.70.330">
    <property type="match status" value="1"/>
</dbReference>